<accession>A0A1K1MU51</accession>
<dbReference type="InterPro" id="IPR035986">
    <property type="entry name" value="PKD_dom_sf"/>
</dbReference>
<dbReference type="InterPro" id="IPR013783">
    <property type="entry name" value="Ig-like_fold"/>
</dbReference>
<protein>
    <submittedName>
        <fullName evidence="4">PKD domain-containing protein</fullName>
    </submittedName>
</protein>
<dbReference type="AlphaFoldDB" id="A0A1K1MU51"/>
<name>A0A1K1MU51_9FLAO</name>
<feature type="signal peptide" evidence="2">
    <location>
        <begin position="1"/>
        <end position="24"/>
    </location>
</feature>
<dbReference type="RefSeq" id="WP_072316107.1">
    <property type="nucleotide sequence ID" value="NZ_FPJE01000003.1"/>
</dbReference>
<dbReference type="Pfam" id="PF00801">
    <property type="entry name" value="PKD"/>
    <property type="match status" value="1"/>
</dbReference>
<dbReference type="InterPro" id="IPR006584">
    <property type="entry name" value="Cellulose-bd_IV"/>
</dbReference>
<dbReference type="Gene3D" id="2.60.120.260">
    <property type="entry name" value="Galactose-binding domain-like"/>
    <property type="match status" value="1"/>
</dbReference>
<dbReference type="GO" id="GO:0030246">
    <property type="term" value="F:carbohydrate binding"/>
    <property type="evidence" value="ECO:0007669"/>
    <property type="project" value="InterPro"/>
</dbReference>
<feature type="chain" id="PRO_5012995634" evidence="2">
    <location>
        <begin position="25"/>
        <end position="468"/>
    </location>
</feature>
<dbReference type="SMART" id="SM00606">
    <property type="entry name" value="CBD_IV"/>
    <property type="match status" value="1"/>
</dbReference>
<dbReference type="Pfam" id="PF03422">
    <property type="entry name" value="CBM_6"/>
    <property type="match status" value="1"/>
</dbReference>
<organism evidence="4 5">
    <name type="scientific">Sinomicrobium oceani</name>
    <dbReference type="NCBI Taxonomy" id="1150368"/>
    <lineage>
        <taxon>Bacteria</taxon>
        <taxon>Pseudomonadati</taxon>
        <taxon>Bacteroidota</taxon>
        <taxon>Flavobacteriia</taxon>
        <taxon>Flavobacteriales</taxon>
        <taxon>Flavobacteriaceae</taxon>
        <taxon>Sinomicrobium</taxon>
    </lineage>
</organism>
<dbReference type="PROSITE" id="PS51175">
    <property type="entry name" value="CBM6"/>
    <property type="match status" value="1"/>
</dbReference>
<evidence type="ECO:0000256" key="2">
    <source>
        <dbReference type="SAM" id="SignalP"/>
    </source>
</evidence>
<dbReference type="CDD" id="cd04080">
    <property type="entry name" value="CBM6_cellulase-like"/>
    <property type="match status" value="1"/>
</dbReference>
<dbReference type="Gene3D" id="2.60.120.430">
    <property type="entry name" value="Galactose-binding lectin"/>
    <property type="match status" value="1"/>
</dbReference>
<dbReference type="SUPFAM" id="SSF49299">
    <property type="entry name" value="PKD domain"/>
    <property type="match status" value="1"/>
</dbReference>
<dbReference type="OrthoDB" id="9800955at2"/>
<dbReference type="InterPro" id="IPR022409">
    <property type="entry name" value="PKD/Chitinase_dom"/>
</dbReference>
<dbReference type="InterPro" id="IPR008979">
    <property type="entry name" value="Galactose-bd-like_sf"/>
</dbReference>
<dbReference type="InterPro" id="IPR000601">
    <property type="entry name" value="PKD_dom"/>
</dbReference>
<dbReference type="InterPro" id="IPR005084">
    <property type="entry name" value="CBM6"/>
</dbReference>
<proteinExistence type="predicted"/>
<dbReference type="PROSITE" id="PS51257">
    <property type="entry name" value="PROKAR_LIPOPROTEIN"/>
    <property type="match status" value="1"/>
</dbReference>
<keyword evidence="1 2" id="KW-0732">Signal</keyword>
<dbReference type="SMART" id="SM00089">
    <property type="entry name" value="PKD"/>
    <property type="match status" value="1"/>
</dbReference>
<gene>
    <name evidence="4" type="ORF">SAMN02927921_00846</name>
</gene>
<dbReference type="EMBL" id="FPJE01000003">
    <property type="protein sequence ID" value="SFW26696.1"/>
    <property type="molecule type" value="Genomic_DNA"/>
</dbReference>
<evidence type="ECO:0000313" key="4">
    <source>
        <dbReference type="EMBL" id="SFW26696.1"/>
    </source>
</evidence>
<keyword evidence="5" id="KW-1185">Reference proteome</keyword>
<evidence type="ECO:0000259" key="3">
    <source>
        <dbReference type="PROSITE" id="PS51175"/>
    </source>
</evidence>
<dbReference type="Proteomes" id="UP000182248">
    <property type="component" value="Unassembled WGS sequence"/>
</dbReference>
<feature type="domain" description="CBM6" evidence="3">
    <location>
        <begin position="149"/>
        <end position="284"/>
    </location>
</feature>
<dbReference type="Gene3D" id="2.60.40.10">
    <property type="entry name" value="Immunoglobulins"/>
    <property type="match status" value="1"/>
</dbReference>
<dbReference type="SUPFAM" id="SSF49785">
    <property type="entry name" value="Galactose-binding domain-like"/>
    <property type="match status" value="2"/>
</dbReference>
<sequence>MKKYIPLKGSYLFLLCLVLSLSCEDDIQEVALFDKGETVAEASASEIDFGNTVRFTSTSTKALTTDWTFQGGSPSTSINSDVTVTYTAPGTFEAQLIVKYVDNTIDTRTFSITVKGIPEPLPYGGTPLDLEGIIEAENFDLGGEGIAYHDTEEENLAVTNGSSVYRDDRGVDVEVGENVTNIGYTNEGEWVNYTVNVLETGDYDFEFMLASGHDEGGHSVKLQRVDPNTGAISDLGETGDFENTGGWSVYTGISVPGITLSQGLHTLRFYFTGGGTNLDKVNVTLRGATPPIDGLGIYTEREISETNAAIIPPINNANFVISEVEDAAHGNRALYYKFDPANSSSPQTWGAMATLFPRANVNASSYTHYHISLKTSSTSNIRIRIKAGGTNYWVTLHHGTTDETYGMARDGKWHEVKIPLADFNAPDLSSISEILVLRSDDADFGNTSPDDTARDFDWYVDDIYLTKE</sequence>
<dbReference type="STRING" id="1150368.SAMN02927921_00846"/>
<evidence type="ECO:0000256" key="1">
    <source>
        <dbReference type="ARBA" id="ARBA00022729"/>
    </source>
</evidence>
<dbReference type="CDD" id="cd00146">
    <property type="entry name" value="PKD"/>
    <property type="match status" value="1"/>
</dbReference>
<reference evidence="4 5" key="1">
    <citation type="submission" date="2016-11" db="EMBL/GenBank/DDBJ databases">
        <authorList>
            <person name="Jaros S."/>
            <person name="Januszkiewicz K."/>
            <person name="Wedrychowicz H."/>
        </authorList>
    </citation>
    <scope>NUCLEOTIDE SEQUENCE [LARGE SCALE GENOMIC DNA]</scope>
    <source>
        <strain evidence="4 5">CGMCC 1.12145</strain>
    </source>
</reference>
<evidence type="ECO:0000313" key="5">
    <source>
        <dbReference type="Proteomes" id="UP000182248"/>
    </source>
</evidence>